<keyword evidence="6 7" id="KW-0472">Membrane</keyword>
<keyword evidence="5 7" id="KW-1133">Transmembrane helix</keyword>
<dbReference type="AlphaFoldDB" id="A0A7D5FZJ9"/>
<feature type="transmembrane region" description="Helical" evidence="7">
    <location>
        <begin position="50"/>
        <end position="74"/>
    </location>
</feature>
<comment type="similarity">
    <text evidence="2">Belongs to the DoxX family.</text>
</comment>
<reference evidence="8" key="2">
    <citation type="submission" date="2023-07" db="EMBL/GenBank/DDBJ databases">
        <authorList>
            <person name="Peng Z."/>
        </authorList>
    </citation>
    <scope>NUCLEOTIDE SEQUENCE</scope>
    <source>
        <strain evidence="8">KP219</strain>
    </source>
</reference>
<protein>
    <submittedName>
        <fullName evidence="8">DoxX family protein</fullName>
    </submittedName>
</protein>
<dbReference type="InterPro" id="IPR032808">
    <property type="entry name" value="DoxX"/>
</dbReference>
<dbReference type="GO" id="GO:0005886">
    <property type="term" value="C:plasma membrane"/>
    <property type="evidence" value="ECO:0007669"/>
    <property type="project" value="UniProtKB-SubCell"/>
</dbReference>
<geneLocation type="plasmid" evidence="9">
    <name>pW09308-1FIIK</name>
</geneLocation>
<accession>A0A7D5FZJ9</accession>
<evidence type="ECO:0000256" key="4">
    <source>
        <dbReference type="ARBA" id="ARBA00022692"/>
    </source>
</evidence>
<dbReference type="EMBL" id="JAUUIA010000041">
    <property type="protein sequence ID" value="MDP0970733.1"/>
    <property type="molecule type" value="Genomic_DNA"/>
</dbReference>
<evidence type="ECO:0000256" key="1">
    <source>
        <dbReference type="ARBA" id="ARBA00004651"/>
    </source>
</evidence>
<dbReference type="InterPro" id="IPR051907">
    <property type="entry name" value="DoxX-like_oxidoreductase"/>
</dbReference>
<sequence>MINHLRYLDIGKYSSVLLVLARIMMGFLYISSGIPKLLAFSSTVDKMSDLGLMLPSITAAAVVVIEVIGAIMIITGFFTRVTSLILCLYTIAASIIGHAFWSMPDALAHDNMIHFYKNICISGGFLTLAILGPGSISFDKR</sequence>
<evidence type="ECO:0000256" key="6">
    <source>
        <dbReference type="ARBA" id="ARBA00023136"/>
    </source>
</evidence>
<organism evidence="9">
    <name type="scientific">Klebsiella pneumoniae</name>
    <dbReference type="NCBI Taxonomy" id="573"/>
    <lineage>
        <taxon>Bacteria</taxon>
        <taxon>Pseudomonadati</taxon>
        <taxon>Pseudomonadota</taxon>
        <taxon>Gammaproteobacteria</taxon>
        <taxon>Enterobacterales</taxon>
        <taxon>Enterobacteriaceae</taxon>
        <taxon>Klebsiella/Raoultella group</taxon>
        <taxon>Klebsiella</taxon>
        <taxon>Klebsiella pneumoniae complex</taxon>
    </lineage>
</organism>
<evidence type="ECO:0000313" key="9">
    <source>
        <dbReference type="EMBL" id="QLG00432.1"/>
    </source>
</evidence>
<evidence type="ECO:0000313" key="8">
    <source>
        <dbReference type="EMBL" id="MDP0970733.1"/>
    </source>
</evidence>
<feature type="transmembrane region" description="Helical" evidence="7">
    <location>
        <begin position="113"/>
        <end position="131"/>
    </location>
</feature>
<comment type="subcellular location">
    <subcellularLocation>
        <location evidence="1">Cell membrane</location>
        <topology evidence="1">Multi-pass membrane protein</topology>
    </subcellularLocation>
</comment>
<evidence type="ECO:0000256" key="3">
    <source>
        <dbReference type="ARBA" id="ARBA00022475"/>
    </source>
</evidence>
<dbReference type="Pfam" id="PF07681">
    <property type="entry name" value="DoxX"/>
    <property type="match status" value="1"/>
</dbReference>
<dbReference type="Proteomes" id="UP001244490">
    <property type="component" value="Unassembled WGS sequence"/>
</dbReference>
<dbReference type="PANTHER" id="PTHR33452">
    <property type="entry name" value="OXIDOREDUCTASE CATD-RELATED"/>
    <property type="match status" value="1"/>
</dbReference>
<name>A0A7D5FZJ9_KLEPN</name>
<feature type="transmembrane region" description="Helical" evidence="7">
    <location>
        <begin position="81"/>
        <end position="101"/>
    </location>
</feature>
<dbReference type="EMBL" id="MN821363">
    <property type="protein sequence ID" value="QLG00432.1"/>
    <property type="molecule type" value="Genomic_DNA"/>
</dbReference>
<dbReference type="PANTHER" id="PTHR33452:SF1">
    <property type="entry name" value="INNER MEMBRANE PROTEIN YPHA-RELATED"/>
    <property type="match status" value="1"/>
</dbReference>
<reference evidence="9" key="1">
    <citation type="submission" date="2019-12" db="EMBL/GenBank/DDBJ databases">
        <authorList>
            <person name="Zhou D."/>
        </authorList>
    </citation>
    <scope>NUCLEOTIDE SEQUENCE</scope>
    <source>
        <strain evidence="9">09308</strain>
        <plasmid evidence="9">pW09308-1FIIK</plasmid>
    </source>
</reference>
<evidence type="ECO:0000256" key="5">
    <source>
        <dbReference type="ARBA" id="ARBA00022989"/>
    </source>
</evidence>
<feature type="transmembrane region" description="Helical" evidence="7">
    <location>
        <begin position="12"/>
        <end position="30"/>
    </location>
</feature>
<evidence type="ECO:0000256" key="7">
    <source>
        <dbReference type="SAM" id="Phobius"/>
    </source>
</evidence>
<evidence type="ECO:0000256" key="2">
    <source>
        <dbReference type="ARBA" id="ARBA00006679"/>
    </source>
</evidence>
<proteinExistence type="inferred from homology"/>
<keyword evidence="9" id="KW-0614">Plasmid</keyword>
<gene>
    <name evidence="8" type="ORF">Q6294_27425</name>
</gene>
<keyword evidence="3" id="KW-1003">Cell membrane</keyword>
<keyword evidence="4 7" id="KW-0812">Transmembrane</keyword>
<dbReference type="RefSeq" id="WP_153378767.1">
    <property type="nucleotide sequence ID" value="NZ_CABDVA010000002.1"/>
</dbReference>